<gene>
    <name evidence="1" type="ORF">METZ01_LOCUS230516</name>
</gene>
<dbReference type="AlphaFoldDB" id="A0A382GS10"/>
<sequence>MMNKNLFFILFSAIILISSCDDQLSVEEAKSDPITNPQFVFMRESNLLYFAASYKLEFEEESLTSAMVEWSTQSGNVTDTIWLNDNGNNGDILPFDGLYSRKIQNDLSHIQNVILPSLVGQVTYRFLGVYGTIGVEMSQTSYVENIPPVILSVSVQDTINRPTGMNMEYVLVIADVFDENGIDDILNCGFTSLHVGPDTLLNSGNPIWLFDDGGIDPEYYSGDEISGDGKFSIQIPIYGAGNTNPSQQTKTGVFLWTFTAKDKSNDPSLPVEYSVVV</sequence>
<evidence type="ECO:0000313" key="1">
    <source>
        <dbReference type="EMBL" id="SVB77662.1"/>
    </source>
</evidence>
<name>A0A382GS10_9ZZZZ</name>
<reference evidence="1" key="1">
    <citation type="submission" date="2018-05" db="EMBL/GenBank/DDBJ databases">
        <authorList>
            <person name="Lanie J.A."/>
            <person name="Ng W.-L."/>
            <person name="Kazmierczak K.M."/>
            <person name="Andrzejewski T.M."/>
            <person name="Davidsen T.M."/>
            <person name="Wayne K.J."/>
            <person name="Tettelin H."/>
            <person name="Glass J.I."/>
            <person name="Rusch D."/>
            <person name="Podicherti R."/>
            <person name="Tsui H.-C.T."/>
            <person name="Winkler M.E."/>
        </authorList>
    </citation>
    <scope>NUCLEOTIDE SEQUENCE</scope>
</reference>
<dbReference type="PROSITE" id="PS51257">
    <property type="entry name" value="PROKAR_LIPOPROTEIN"/>
    <property type="match status" value="1"/>
</dbReference>
<feature type="non-terminal residue" evidence="1">
    <location>
        <position position="277"/>
    </location>
</feature>
<accession>A0A382GS10</accession>
<organism evidence="1">
    <name type="scientific">marine metagenome</name>
    <dbReference type="NCBI Taxonomy" id="408172"/>
    <lineage>
        <taxon>unclassified sequences</taxon>
        <taxon>metagenomes</taxon>
        <taxon>ecological metagenomes</taxon>
    </lineage>
</organism>
<dbReference type="EMBL" id="UINC01056984">
    <property type="protein sequence ID" value="SVB77662.1"/>
    <property type="molecule type" value="Genomic_DNA"/>
</dbReference>
<protein>
    <submittedName>
        <fullName evidence="1">Uncharacterized protein</fullName>
    </submittedName>
</protein>
<proteinExistence type="predicted"/>